<dbReference type="InterPro" id="IPR005490">
    <property type="entry name" value="LD_TPept_cat_dom"/>
</dbReference>
<keyword evidence="4 7" id="KW-0133">Cell shape</keyword>
<feature type="domain" description="L,D-TPase catalytic" evidence="9">
    <location>
        <begin position="303"/>
        <end position="479"/>
    </location>
</feature>
<dbReference type="PANTHER" id="PTHR41533:SF2">
    <property type="entry name" value="BLR7131 PROTEIN"/>
    <property type="match status" value="1"/>
</dbReference>
<evidence type="ECO:0000256" key="5">
    <source>
        <dbReference type="ARBA" id="ARBA00022984"/>
    </source>
</evidence>
<evidence type="ECO:0000256" key="2">
    <source>
        <dbReference type="ARBA" id="ARBA00005992"/>
    </source>
</evidence>
<dbReference type="PANTHER" id="PTHR41533">
    <property type="entry name" value="L,D-TRANSPEPTIDASE HI_1667-RELATED"/>
    <property type="match status" value="1"/>
</dbReference>
<dbReference type="InterPro" id="IPR045380">
    <property type="entry name" value="LD_TPept_scaffold_dom"/>
</dbReference>
<keyword evidence="11" id="KW-1185">Reference proteome</keyword>
<evidence type="ECO:0000259" key="9">
    <source>
        <dbReference type="PROSITE" id="PS52029"/>
    </source>
</evidence>
<feature type="active site" description="Nucleophile" evidence="7">
    <location>
        <position position="450"/>
    </location>
</feature>
<comment type="caution">
    <text evidence="10">The sequence shown here is derived from an EMBL/GenBank/DDBJ whole genome shotgun (WGS) entry which is preliminary data.</text>
</comment>
<evidence type="ECO:0000256" key="1">
    <source>
        <dbReference type="ARBA" id="ARBA00004752"/>
    </source>
</evidence>
<keyword evidence="3" id="KW-0808">Transferase</keyword>
<feature type="active site" description="Proton donor/acceptor" evidence="7">
    <location>
        <position position="431"/>
    </location>
</feature>
<accession>A0ABU9NN98</accession>
<gene>
    <name evidence="10" type="ORF">WFZ86_09730</name>
</gene>
<dbReference type="SUPFAM" id="SSF141523">
    <property type="entry name" value="L,D-transpeptidase catalytic domain-like"/>
    <property type="match status" value="1"/>
</dbReference>
<dbReference type="InterPro" id="IPR036365">
    <property type="entry name" value="PGBD-like_sf"/>
</dbReference>
<dbReference type="RefSeq" id="WP_342691762.1">
    <property type="nucleotide sequence ID" value="NZ_JBCGDP010000008.1"/>
</dbReference>
<organism evidence="10 11">
    <name type="scientific">Flavobacterium polysaccharolyticum</name>
    <dbReference type="NCBI Taxonomy" id="3133148"/>
    <lineage>
        <taxon>Bacteria</taxon>
        <taxon>Pseudomonadati</taxon>
        <taxon>Bacteroidota</taxon>
        <taxon>Flavobacteriia</taxon>
        <taxon>Flavobacteriales</taxon>
        <taxon>Flavobacteriaceae</taxon>
        <taxon>Flavobacterium</taxon>
    </lineage>
</organism>
<reference evidence="10 11" key="1">
    <citation type="submission" date="2024-03" db="EMBL/GenBank/DDBJ databases">
        <title>Two novel species of the genus Flavobacterium exhibiting potentially degradation of complex polysaccharides.</title>
        <authorList>
            <person name="Lian X."/>
        </authorList>
    </citation>
    <scope>NUCLEOTIDE SEQUENCE [LARGE SCALE GENOMIC DNA]</scope>
    <source>
        <strain evidence="10 11">N6</strain>
    </source>
</reference>
<dbReference type="Gene3D" id="1.10.101.10">
    <property type="entry name" value="PGBD-like superfamily/PGBD"/>
    <property type="match status" value="1"/>
</dbReference>
<keyword evidence="8" id="KW-0732">Signal</keyword>
<evidence type="ECO:0000313" key="11">
    <source>
        <dbReference type="Proteomes" id="UP001468798"/>
    </source>
</evidence>
<dbReference type="EMBL" id="JBCGDP010000008">
    <property type="protein sequence ID" value="MEM0576779.1"/>
    <property type="molecule type" value="Genomic_DNA"/>
</dbReference>
<protein>
    <submittedName>
        <fullName evidence="10">L,D-transpeptidase family protein</fullName>
    </submittedName>
</protein>
<evidence type="ECO:0000256" key="3">
    <source>
        <dbReference type="ARBA" id="ARBA00022679"/>
    </source>
</evidence>
<feature type="chain" id="PRO_5046867656" evidence="8">
    <location>
        <begin position="21"/>
        <end position="528"/>
    </location>
</feature>
<dbReference type="InterPro" id="IPR036366">
    <property type="entry name" value="PGBDSf"/>
</dbReference>
<dbReference type="Proteomes" id="UP001468798">
    <property type="component" value="Unassembled WGS sequence"/>
</dbReference>
<dbReference type="Pfam" id="PF03734">
    <property type="entry name" value="YkuD"/>
    <property type="match status" value="1"/>
</dbReference>
<comment type="similarity">
    <text evidence="2">Belongs to the YkuD family.</text>
</comment>
<keyword evidence="6 7" id="KW-0961">Cell wall biogenesis/degradation</keyword>
<evidence type="ECO:0000313" key="10">
    <source>
        <dbReference type="EMBL" id="MEM0576779.1"/>
    </source>
</evidence>
<keyword evidence="5 7" id="KW-0573">Peptidoglycan synthesis</keyword>
<dbReference type="Gene3D" id="2.40.440.10">
    <property type="entry name" value="L,D-transpeptidase catalytic domain-like"/>
    <property type="match status" value="1"/>
</dbReference>
<sequence length="528" mass="61288">MKHLYFVLFLLLVLSCQKKANDDSAVLIKTKPIPKIQVEANAIEFDSALVVLYENQRLLEFYRATGFKTVWQSASNRKVILNAIKESDKEGLFPENYQLKSLTSFEKKHPVLKEKELVTYDLLLTLNTQLFLTHLKTGKLNAKEIYSNWDIEINPFDVNTVLAEAFTKKEMAFVVNECKPNAFVYNQLKVALQQIEEYPDVDFTPIAFTEKIVANDTNVKVIAVKKRLKYWKDFNSSDSLTAIYDEKTVAAVKRFQERHGLAPDGVLGVGTIEALNFSKANRKKQIIANLERWRWFQIIPDTDYVIINIPDYKLTVVENQDTTITQKVVVGTVKRRTPVLTSYLRTVVLNPTWTIPPTILKEDVVPAMKRNRNYLSNKNILIYDSNNNVVAPENWNPAKPHNYRYVQEPGPNNTLGEMKILFPNHHSIYLHDTNHRNLFGLHNRSLSSGCIRVEKPLELAGYFLNHSEKWSKGKIDSVVGTRKTHYVKIEKKYNIYIWYWTAWSQKGELHFRKDIYDYDLALYDKLRS</sequence>
<evidence type="ECO:0000256" key="8">
    <source>
        <dbReference type="SAM" id="SignalP"/>
    </source>
</evidence>
<dbReference type="InterPro" id="IPR002477">
    <property type="entry name" value="Peptidoglycan-bd-like"/>
</dbReference>
<evidence type="ECO:0000256" key="7">
    <source>
        <dbReference type="PROSITE-ProRule" id="PRU01373"/>
    </source>
</evidence>
<name>A0ABU9NN98_9FLAO</name>
<dbReference type="Pfam" id="PF01471">
    <property type="entry name" value="PG_binding_1"/>
    <property type="match status" value="1"/>
</dbReference>
<dbReference type="SUPFAM" id="SSF47090">
    <property type="entry name" value="PGBD-like"/>
    <property type="match status" value="1"/>
</dbReference>
<feature type="signal peptide" evidence="8">
    <location>
        <begin position="1"/>
        <end position="20"/>
    </location>
</feature>
<evidence type="ECO:0000256" key="6">
    <source>
        <dbReference type="ARBA" id="ARBA00023316"/>
    </source>
</evidence>
<dbReference type="InterPro" id="IPR038063">
    <property type="entry name" value="Transpep_catalytic_dom"/>
</dbReference>
<dbReference type="PROSITE" id="PS52029">
    <property type="entry name" value="LD_TPASE"/>
    <property type="match status" value="1"/>
</dbReference>
<dbReference type="PROSITE" id="PS51257">
    <property type="entry name" value="PROKAR_LIPOPROTEIN"/>
    <property type="match status" value="1"/>
</dbReference>
<proteinExistence type="inferred from homology"/>
<dbReference type="InterPro" id="IPR052905">
    <property type="entry name" value="LD-transpeptidase_YkuD-like"/>
</dbReference>
<dbReference type="CDD" id="cd16913">
    <property type="entry name" value="YkuD_like"/>
    <property type="match status" value="1"/>
</dbReference>
<evidence type="ECO:0000256" key="4">
    <source>
        <dbReference type="ARBA" id="ARBA00022960"/>
    </source>
</evidence>
<dbReference type="Pfam" id="PF20142">
    <property type="entry name" value="Scaffold"/>
    <property type="match status" value="1"/>
</dbReference>
<comment type="pathway">
    <text evidence="1 7">Cell wall biogenesis; peptidoglycan biosynthesis.</text>
</comment>